<evidence type="ECO:0000256" key="1">
    <source>
        <dbReference type="SAM" id="Phobius"/>
    </source>
</evidence>
<evidence type="ECO:0000313" key="4">
    <source>
        <dbReference type="Proteomes" id="UP000635565"/>
    </source>
</evidence>
<dbReference type="Proteomes" id="UP000635565">
    <property type="component" value="Unassembled WGS sequence"/>
</dbReference>
<dbReference type="RefSeq" id="WP_201365150.1">
    <property type="nucleotide sequence ID" value="NZ_BNJJ01000018.1"/>
</dbReference>
<reference evidence="3 4" key="1">
    <citation type="journal article" date="2021" name="Int. J. Syst. Evol. Microbiol.">
        <title>Reticulibacter mediterranei gen. nov., sp. nov., within the new family Reticulibacteraceae fam. nov., and Ktedonospora formicarum gen. nov., sp. nov., Ktedonobacter robiniae sp. nov., Dictyobacter formicarum sp. nov. and Dictyobacter arantiisoli sp. nov., belonging to the class Ktedonobacteria.</title>
        <authorList>
            <person name="Yabe S."/>
            <person name="Zheng Y."/>
            <person name="Wang C.M."/>
            <person name="Sakai Y."/>
            <person name="Abe K."/>
            <person name="Yokota A."/>
            <person name="Donadio S."/>
            <person name="Cavaletti L."/>
            <person name="Monciardini P."/>
        </authorList>
    </citation>
    <scope>NUCLEOTIDE SEQUENCE [LARGE SCALE GENOMIC DNA]</scope>
    <source>
        <strain evidence="3 4">SOSP1-9</strain>
    </source>
</reference>
<keyword evidence="1" id="KW-0812">Transmembrane</keyword>
<feature type="domain" description="Transposase IS116/IS110/IS902 C-terminal" evidence="2">
    <location>
        <begin position="30"/>
        <end position="106"/>
    </location>
</feature>
<accession>A0ABQ3VMZ4</accession>
<dbReference type="PANTHER" id="PTHR33055">
    <property type="entry name" value="TRANSPOSASE FOR INSERTION SEQUENCE ELEMENT IS1111A"/>
    <property type="match status" value="1"/>
</dbReference>
<proteinExistence type="predicted"/>
<organism evidence="3 4">
    <name type="scientific">Dictyobacter formicarum</name>
    <dbReference type="NCBI Taxonomy" id="2778368"/>
    <lineage>
        <taxon>Bacteria</taxon>
        <taxon>Bacillati</taxon>
        <taxon>Chloroflexota</taxon>
        <taxon>Ktedonobacteria</taxon>
        <taxon>Ktedonobacterales</taxon>
        <taxon>Dictyobacteraceae</taxon>
        <taxon>Dictyobacter</taxon>
    </lineage>
</organism>
<keyword evidence="1" id="KW-0472">Membrane</keyword>
<dbReference type="EMBL" id="BNJJ01000018">
    <property type="protein sequence ID" value="GHO87602.1"/>
    <property type="molecule type" value="Genomic_DNA"/>
</dbReference>
<evidence type="ECO:0000313" key="3">
    <source>
        <dbReference type="EMBL" id="GHO87602.1"/>
    </source>
</evidence>
<feature type="transmembrane region" description="Helical" evidence="1">
    <location>
        <begin position="95"/>
        <end position="118"/>
    </location>
</feature>
<protein>
    <recommendedName>
        <fullName evidence="2">Transposase IS116/IS110/IS902 C-terminal domain-containing protein</fullName>
    </recommendedName>
</protein>
<dbReference type="InterPro" id="IPR003346">
    <property type="entry name" value="Transposase_20"/>
</dbReference>
<dbReference type="Pfam" id="PF02371">
    <property type="entry name" value="Transposase_20"/>
    <property type="match status" value="1"/>
</dbReference>
<evidence type="ECO:0000259" key="2">
    <source>
        <dbReference type="Pfam" id="PF02371"/>
    </source>
</evidence>
<keyword evidence="1" id="KW-1133">Transmembrane helix</keyword>
<sequence>MIKALRLLREPIDQLESDIIAMVEQAREGQILLSFPGFRPITAVTIRAAIGSIHNFPLASALKAYVGWAPVVAQSGSTLEASSLTRGGARTIKQIMFLAVMQVIRTALVVPVTSIMLISSFPRPLLLVLYAQNDFSARVPLSGLLKRLGCL</sequence>
<keyword evidence="4" id="KW-1185">Reference proteome</keyword>
<dbReference type="PANTHER" id="PTHR33055:SF3">
    <property type="entry name" value="PUTATIVE TRANSPOSASE FOR IS117-RELATED"/>
    <property type="match status" value="1"/>
</dbReference>
<name>A0ABQ3VMZ4_9CHLR</name>
<comment type="caution">
    <text evidence="3">The sequence shown here is derived from an EMBL/GenBank/DDBJ whole genome shotgun (WGS) entry which is preliminary data.</text>
</comment>
<gene>
    <name evidence="3" type="ORF">KSZ_56080</name>
</gene>
<dbReference type="InterPro" id="IPR047650">
    <property type="entry name" value="Transpos_IS110"/>
</dbReference>